<feature type="non-terminal residue" evidence="2">
    <location>
        <position position="1"/>
    </location>
</feature>
<dbReference type="EMBL" id="CAJVCH010538723">
    <property type="protein sequence ID" value="CAG7826122.1"/>
    <property type="molecule type" value="Genomic_DNA"/>
</dbReference>
<evidence type="ECO:0000313" key="2">
    <source>
        <dbReference type="EMBL" id="CAG7826122.1"/>
    </source>
</evidence>
<reference evidence="2" key="1">
    <citation type="submission" date="2021-06" db="EMBL/GenBank/DDBJ databases">
        <authorList>
            <person name="Hodson N. C."/>
            <person name="Mongue J. A."/>
            <person name="Jaron S. K."/>
        </authorList>
    </citation>
    <scope>NUCLEOTIDE SEQUENCE</scope>
</reference>
<feature type="non-terminal residue" evidence="2">
    <location>
        <position position="213"/>
    </location>
</feature>
<evidence type="ECO:0000313" key="3">
    <source>
        <dbReference type="Proteomes" id="UP000708208"/>
    </source>
</evidence>
<proteinExistence type="predicted"/>
<organism evidence="2 3">
    <name type="scientific">Allacma fusca</name>
    <dbReference type="NCBI Taxonomy" id="39272"/>
    <lineage>
        <taxon>Eukaryota</taxon>
        <taxon>Metazoa</taxon>
        <taxon>Ecdysozoa</taxon>
        <taxon>Arthropoda</taxon>
        <taxon>Hexapoda</taxon>
        <taxon>Collembola</taxon>
        <taxon>Symphypleona</taxon>
        <taxon>Sminthuridae</taxon>
        <taxon>Allacma</taxon>
    </lineage>
</organism>
<dbReference type="Proteomes" id="UP000708208">
    <property type="component" value="Unassembled WGS sequence"/>
</dbReference>
<name>A0A8J2PEG6_9HEXA</name>
<accession>A0A8J2PEG6</accession>
<keyword evidence="3" id="KW-1185">Reference proteome</keyword>
<feature type="compositionally biased region" description="Low complexity" evidence="1">
    <location>
        <begin position="97"/>
        <end position="113"/>
    </location>
</feature>
<sequence>GTSLSPPLNNHLFSSLTGSSPPMLTPPSSGGSHPPRATSLRIPNPKMSKESSSLSSSSGSNNKGQGSSWSPMSLYAKGLADNNKSLISSQAAHILRSSSLTTSGSSSATTSVSGRQPKVNGNISALESCISAATPTTFVAPSAIKPLSKAQGQMAKNAIPNSMKISNFLPPPQSKANGAGCNAPATITSSSSNLAKYLSNLPPLMPPQSPPHN</sequence>
<dbReference type="AlphaFoldDB" id="A0A8J2PEG6"/>
<protein>
    <submittedName>
        <fullName evidence="2">Uncharacterized protein</fullName>
    </submittedName>
</protein>
<gene>
    <name evidence="2" type="ORF">AFUS01_LOCUS36190</name>
</gene>
<feature type="region of interest" description="Disordered" evidence="1">
    <location>
        <begin position="96"/>
        <end position="119"/>
    </location>
</feature>
<feature type="compositionally biased region" description="Polar residues" evidence="1">
    <location>
        <begin position="1"/>
        <end position="31"/>
    </location>
</feature>
<feature type="region of interest" description="Disordered" evidence="1">
    <location>
        <begin position="1"/>
        <end position="73"/>
    </location>
</feature>
<comment type="caution">
    <text evidence="2">The sequence shown here is derived from an EMBL/GenBank/DDBJ whole genome shotgun (WGS) entry which is preliminary data.</text>
</comment>
<evidence type="ECO:0000256" key="1">
    <source>
        <dbReference type="SAM" id="MobiDB-lite"/>
    </source>
</evidence>
<feature type="compositionally biased region" description="Low complexity" evidence="1">
    <location>
        <begin position="44"/>
        <end position="70"/>
    </location>
</feature>